<feature type="transmembrane region" description="Helical" evidence="1">
    <location>
        <begin position="97"/>
        <end position="117"/>
    </location>
</feature>
<gene>
    <name evidence="2" type="ORF">HB662_04995</name>
</gene>
<evidence type="ECO:0000313" key="3">
    <source>
        <dbReference type="Proteomes" id="UP000765160"/>
    </source>
</evidence>
<reference evidence="2 3" key="1">
    <citation type="submission" date="2020-03" db="EMBL/GenBank/DDBJ databases">
        <title>Roseomonas selenitidurans sp. nov. isolated from soil.</title>
        <authorList>
            <person name="Liu H."/>
        </authorList>
    </citation>
    <scope>NUCLEOTIDE SEQUENCE [LARGE SCALE GENOMIC DNA]</scope>
    <source>
        <strain evidence="2 3">JCM 15073</strain>
    </source>
</reference>
<dbReference type="Proteomes" id="UP000765160">
    <property type="component" value="Unassembled WGS sequence"/>
</dbReference>
<evidence type="ECO:0000256" key="1">
    <source>
        <dbReference type="SAM" id="Phobius"/>
    </source>
</evidence>
<keyword evidence="1" id="KW-0812">Transmembrane</keyword>
<protein>
    <submittedName>
        <fullName evidence="2">Uncharacterized protein</fullName>
    </submittedName>
</protein>
<dbReference type="RefSeq" id="WP_168047829.1">
    <property type="nucleotide sequence ID" value="NZ_JAATJR010000002.1"/>
</dbReference>
<dbReference type="EMBL" id="JAAVTX010000002">
    <property type="protein sequence ID" value="NKE44121.1"/>
    <property type="molecule type" value="Genomic_DNA"/>
</dbReference>
<organism evidence="2 3">
    <name type="scientific">Falsiroseomonas frigidaquae</name>
    <dbReference type="NCBI Taxonomy" id="487318"/>
    <lineage>
        <taxon>Bacteria</taxon>
        <taxon>Pseudomonadati</taxon>
        <taxon>Pseudomonadota</taxon>
        <taxon>Alphaproteobacteria</taxon>
        <taxon>Acetobacterales</taxon>
        <taxon>Roseomonadaceae</taxon>
        <taxon>Falsiroseomonas</taxon>
    </lineage>
</organism>
<feature type="transmembrane region" description="Helical" evidence="1">
    <location>
        <begin position="68"/>
        <end position="85"/>
    </location>
</feature>
<sequence>MTSTPAILLLVLTLAAGVAAGLLFLQRARRPWLVTAHLVLALGATAAVALLVSGLVSGGPAGARPPGLLPLAMLAVALAAGWSAGRIARLRRPGATLLLAGHAVLGVAGFLVFLAWARNL</sequence>
<evidence type="ECO:0000313" key="2">
    <source>
        <dbReference type="EMBL" id="NKE44121.1"/>
    </source>
</evidence>
<keyword evidence="3" id="KW-1185">Reference proteome</keyword>
<comment type="caution">
    <text evidence="2">The sequence shown here is derived from an EMBL/GenBank/DDBJ whole genome shotgun (WGS) entry which is preliminary data.</text>
</comment>
<feature type="transmembrane region" description="Helical" evidence="1">
    <location>
        <begin position="32"/>
        <end position="56"/>
    </location>
</feature>
<proteinExistence type="predicted"/>
<keyword evidence="1" id="KW-0472">Membrane</keyword>
<name>A0ABX1EU16_9PROT</name>
<feature type="transmembrane region" description="Helical" evidence="1">
    <location>
        <begin position="6"/>
        <end position="25"/>
    </location>
</feature>
<keyword evidence="1" id="KW-1133">Transmembrane helix</keyword>
<accession>A0ABX1EU16</accession>